<protein>
    <submittedName>
        <fullName evidence="8">Transcriptional repressor</fullName>
    </submittedName>
</protein>
<dbReference type="Gene3D" id="3.30.1490.190">
    <property type="match status" value="1"/>
</dbReference>
<feature type="binding site" evidence="7">
    <location>
        <position position="94"/>
    </location>
    <ligand>
        <name>Zn(2+)</name>
        <dbReference type="ChEBI" id="CHEBI:29105"/>
    </ligand>
</feature>
<evidence type="ECO:0000256" key="5">
    <source>
        <dbReference type="ARBA" id="ARBA00023125"/>
    </source>
</evidence>
<evidence type="ECO:0000256" key="6">
    <source>
        <dbReference type="ARBA" id="ARBA00023163"/>
    </source>
</evidence>
<comment type="cofactor">
    <cofactor evidence="7">
        <name>Zn(2+)</name>
        <dbReference type="ChEBI" id="CHEBI:29105"/>
    </cofactor>
    <text evidence="7">Binds 1 zinc ion per subunit.</text>
</comment>
<keyword evidence="3 7" id="KW-0862">Zinc</keyword>
<evidence type="ECO:0000256" key="3">
    <source>
        <dbReference type="ARBA" id="ARBA00022833"/>
    </source>
</evidence>
<dbReference type="GO" id="GO:0000976">
    <property type="term" value="F:transcription cis-regulatory region binding"/>
    <property type="evidence" value="ECO:0007669"/>
    <property type="project" value="TreeGrafter"/>
</dbReference>
<dbReference type="Gene3D" id="1.10.10.10">
    <property type="entry name" value="Winged helix-like DNA-binding domain superfamily/Winged helix DNA-binding domain"/>
    <property type="match status" value="1"/>
</dbReference>
<dbReference type="Proteomes" id="UP000229901">
    <property type="component" value="Unassembled WGS sequence"/>
</dbReference>
<proteinExistence type="inferred from homology"/>
<dbReference type="InterPro" id="IPR036388">
    <property type="entry name" value="WH-like_DNA-bd_sf"/>
</dbReference>
<dbReference type="InterPro" id="IPR043135">
    <property type="entry name" value="Fur_C"/>
</dbReference>
<dbReference type="GO" id="GO:0045892">
    <property type="term" value="P:negative regulation of DNA-templated transcription"/>
    <property type="evidence" value="ECO:0007669"/>
    <property type="project" value="TreeGrafter"/>
</dbReference>
<dbReference type="GO" id="GO:0008270">
    <property type="term" value="F:zinc ion binding"/>
    <property type="evidence" value="ECO:0007669"/>
    <property type="project" value="TreeGrafter"/>
</dbReference>
<evidence type="ECO:0000256" key="1">
    <source>
        <dbReference type="ARBA" id="ARBA00007957"/>
    </source>
</evidence>
<dbReference type="PANTHER" id="PTHR33202">
    <property type="entry name" value="ZINC UPTAKE REGULATION PROTEIN"/>
    <property type="match status" value="1"/>
</dbReference>
<feature type="binding site" evidence="7">
    <location>
        <position position="134"/>
    </location>
    <ligand>
        <name>Zn(2+)</name>
        <dbReference type="ChEBI" id="CHEBI:29105"/>
    </ligand>
</feature>
<evidence type="ECO:0000313" key="8">
    <source>
        <dbReference type="EMBL" id="PIR93945.1"/>
    </source>
</evidence>
<comment type="caution">
    <text evidence="8">The sequence shown here is derived from an EMBL/GenBank/DDBJ whole genome shotgun (WGS) entry which is preliminary data.</text>
</comment>
<dbReference type="Pfam" id="PF01475">
    <property type="entry name" value="FUR"/>
    <property type="match status" value="1"/>
</dbReference>
<evidence type="ECO:0000256" key="2">
    <source>
        <dbReference type="ARBA" id="ARBA00022491"/>
    </source>
</evidence>
<keyword evidence="7" id="KW-0479">Metal-binding</keyword>
<reference evidence="9" key="1">
    <citation type="submission" date="2017-09" db="EMBL/GenBank/DDBJ databases">
        <title>Depth-based differentiation of microbial function through sediment-hosted aquifers and enrichment of novel symbionts in the deep terrestrial subsurface.</title>
        <authorList>
            <person name="Probst A.J."/>
            <person name="Ladd B."/>
            <person name="Jarett J.K."/>
            <person name="Geller-Mcgrath D.E."/>
            <person name="Sieber C.M.K."/>
            <person name="Emerson J.B."/>
            <person name="Anantharaman K."/>
            <person name="Thomas B.C."/>
            <person name="Malmstrom R."/>
            <person name="Stieglmeier M."/>
            <person name="Klingl A."/>
            <person name="Woyke T."/>
            <person name="Ryan C.M."/>
            <person name="Banfield J.F."/>
        </authorList>
    </citation>
    <scope>NUCLEOTIDE SEQUENCE [LARGE SCALE GENOMIC DNA]</scope>
</reference>
<evidence type="ECO:0000256" key="7">
    <source>
        <dbReference type="PIRSR" id="PIRSR602481-1"/>
    </source>
</evidence>
<dbReference type="PANTHER" id="PTHR33202:SF7">
    <property type="entry name" value="FERRIC UPTAKE REGULATION PROTEIN"/>
    <property type="match status" value="1"/>
</dbReference>
<gene>
    <name evidence="8" type="ORF">COT97_03890</name>
</gene>
<keyword evidence="4" id="KW-0805">Transcription regulation</keyword>
<dbReference type="EMBL" id="PFAP01000028">
    <property type="protein sequence ID" value="PIR93945.1"/>
    <property type="molecule type" value="Genomic_DNA"/>
</dbReference>
<dbReference type="AlphaFoldDB" id="A0A2H0V4G5"/>
<keyword evidence="6" id="KW-0804">Transcription</keyword>
<dbReference type="GO" id="GO:1900376">
    <property type="term" value="P:regulation of secondary metabolite biosynthetic process"/>
    <property type="evidence" value="ECO:0007669"/>
    <property type="project" value="TreeGrafter"/>
</dbReference>
<organism evidence="8 9">
    <name type="scientific">Candidatus Falkowbacteria bacterium CG10_big_fil_rev_8_21_14_0_10_39_11</name>
    <dbReference type="NCBI Taxonomy" id="1974565"/>
    <lineage>
        <taxon>Bacteria</taxon>
        <taxon>Candidatus Falkowiibacteriota</taxon>
    </lineage>
</organism>
<evidence type="ECO:0000256" key="4">
    <source>
        <dbReference type="ARBA" id="ARBA00023015"/>
    </source>
</evidence>
<keyword evidence="2" id="KW-0678">Repressor</keyword>
<dbReference type="InterPro" id="IPR002481">
    <property type="entry name" value="FUR"/>
</dbReference>
<sequence length="136" mass="15766">MLNTVQIKEKINQAGERLTPQRIEILKYLRSVTCHPTAEIIYTEVKKNIPTISLGTIYRNLIYLVTKGYIIQFQNNDNITCYDGNPKDHIHFICQKCNKVHDIFETPTIDKAKFDKLGIINKVEYKVFGVCTECNQ</sequence>
<feature type="binding site" evidence="7">
    <location>
        <position position="131"/>
    </location>
    <ligand>
        <name>Zn(2+)</name>
        <dbReference type="ChEBI" id="CHEBI:29105"/>
    </ligand>
</feature>
<comment type="similarity">
    <text evidence="1">Belongs to the Fur family.</text>
</comment>
<dbReference type="GO" id="GO:0003700">
    <property type="term" value="F:DNA-binding transcription factor activity"/>
    <property type="evidence" value="ECO:0007669"/>
    <property type="project" value="InterPro"/>
</dbReference>
<dbReference type="InterPro" id="IPR036390">
    <property type="entry name" value="WH_DNA-bd_sf"/>
</dbReference>
<dbReference type="SUPFAM" id="SSF46785">
    <property type="entry name" value="Winged helix' DNA-binding domain"/>
    <property type="match status" value="1"/>
</dbReference>
<name>A0A2H0V4G5_9BACT</name>
<feature type="binding site" evidence="7">
    <location>
        <position position="97"/>
    </location>
    <ligand>
        <name>Zn(2+)</name>
        <dbReference type="ChEBI" id="CHEBI:29105"/>
    </ligand>
</feature>
<evidence type="ECO:0000313" key="9">
    <source>
        <dbReference type="Proteomes" id="UP000229901"/>
    </source>
</evidence>
<keyword evidence="5" id="KW-0238">DNA-binding</keyword>
<accession>A0A2H0V4G5</accession>
<dbReference type="CDD" id="cd07153">
    <property type="entry name" value="Fur_like"/>
    <property type="match status" value="1"/>
</dbReference>